<dbReference type="InterPro" id="IPR036034">
    <property type="entry name" value="PDZ_sf"/>
</dbReference>
<keyword evidence="7" id="KW-1185">Reference proteome</keyword>
<feature type="compositionally biased region" description="Basic and acidic residues" evidence="2">
    <location>
        <begin position="730"/>
        <end position="762"/>
    </location>
</feature>
<proteinExistence type="predicted"/>
<keyword evidence="4" id="KW-0732">Signal</keyword>
<feature type="region of interest" description="Disordered" evidence="2">
    <location>
        <begin position="714"/>
        <end position="770"/>
    </location>
</feature>
<dbReference type="PANTHER" id="PTHR38909">
    <property type="entry name" value="G PROTEIN GAMMA DOMAIN-CONTAINING PROTEIN"/>
    <property type="match status" value="1"/>
</dbReference>
<accession>A0A9N8DHD5</accession>
<keyword evidence="3" id="KW-1133">Transmembrane helix</keyword>
<keyword evidence="3" id="KW-0472">Membrane</keyword>
<feature type="compositionally biased region" description="Basic residues" evidence="2">
    <location>
        <begin position="889"/>
        <end position="912"/>
    </location>
</feature>
<dbReference type="EMBL" id="CAICTM010000142">
    <property type="protein sequence ID" value="CAB9502704.1"/>
    <property type="molecule type" value="Genomic_DNA"/>
</dbReference>
<feature type="compositionally biased region" description="Basic and acidic residues" evidence="2">
    <location>
        <begin position="669"/>
        <end position="687"/>
    </location>
</feature>
<feature type="compositionally biased region" description="Basic and acidic residues" evidence="2">
    <location>
        <begin position="805"/>
        <end position="818"/>
    </location>
</feature>
<keyword evidence="1" id="KW-0175">Coiled coil</keyword>
<evidence type="ECO:0000259" key="5">
    <source>
        <dbReference type="PROSITE" id="PS50106"/>
    </source>
</evidence>
<feature type="region of interest" description="Disordered" evidence="2">
    <location>
        <begin position="942"/>
        <end position="961"/>
    </location>
</feature>
<dbReference type="PROSITE" id="PS50106">
    <property type="entry name" value="PDZ"/>
    <property type="match status" value="1"/>
</dbReference>
<feature type="region of interest" description="Disordered" evidence="2">
    <location>
        <begin position="783"/>
        <end position="841"/>
    </location>
</feature>
<feature type="compositionally biased region" description="Polar residues" evidence="2">
    <location>
        <begin position="714"/>
        <end position="724"/>
    </location>
</feature>
<feature type="region of interest" description="Disordered" evidence="2">
    <location>
        <begin position="607"/>
        <end position="637"/>
    </location>
</feature>
<sequence>MMSPSRETNRRWPLIPLVLVLLFLAAVPSKADSSASYLRQPRQRKLQLTTTEYNVLLHLSLDYANDAFAAAFADRNSDTVKYFCSAVNLQAGGNQVQQIAELNGLSIETRILGLFSQPDYQCTIVDSARTLDSDMDSSGQLYSYGVTVEQVVYVTANRTLPLAGVTSMVESGFNRGSGGRVRFRSLLRDHTMFATVQNVEVVEGPLTKHPTPIPTPRPSPMPTGTPSVAPTADPSQTPTLRPTIFRTDPPTSPPVEITPSPTTLPPTEHPSNDEMPSAFTPAPLLHGTDKDPDSNASMDPVTIAVIVAGTLMILIAACCLFYLWYMYRATEEDDKRKADGASLSWLRRNLSPLMDDNDDSVPNVGTVPNMVQLDDDNRSLANTTLGDQTAGGGARRRQQQQQHQESLNKNKKEGNQDSGPQENGRILNSFDDNSLYTSHQSVPAPPSQDPADETAKESIGGSFFEASSNSVMLPPSIMPYEEDSIVFPIQDFESDTTSLESGAVQSSILSSSFASSSLSPTNINRGPVDIDAVESSSQEEDLFGTDPFTVVSPNDVVVPRKKKKLVVIENSKLATQGKSSKDRRETESSHFSLFDSSDKNLLNHLKLGAEQPPSGGNSSFRSEADVEPSVASSTSSLTKKAENLFMFGFRSPPEEHKSELSSSTATPNEEEKREIECETRDDEKSDDIFFADFESGNREEGKVSFPIDLLADNQQLERSASPASWASWKLPEEPRPKQPDEEESKIAPRDDQESGDSSETRPVRNQFLGASATVTAAGFRRFIPIEDGETKEASPTPKQSNAGRLQEKLASPREDDAIHPASTELSSPAADDGTGILGVQPRKEADALVEIRSVSSSSTGMSNPWLFETVEKALGPRSVTADMESLSGRSHRSGKSHRSRSSHHSHRSHKSNRSYNVPSGSKYRGRGDGRIRSAAASVASYGGSSAFERKSGDADKPLEPRHSLEHDLNRLEMQLAALQTETDQVTASSITLSSVGAKTRSTRSSKLTHTGNKIIRKRRVIVEVPPGKLGVILANRHDGRGTVVSEVRPDSSLKGMLSPGDKLVAIDGEDVQGFSVNEITEIMTKKHNMERLLTVITSMHQETKSVGTL</sequence>
<feature type="transmembrane region" description="Helical" evidence="3">
    <location>
        <begin position="303"/>
        <end position="327"/>
    </location>
</feature>
<feature type="domain" description="PDZ" evidence="5">
    <location>
        <begin position="1027"/>
        <end position="1098"/>
    </location>
</feature>
<dbReference type="OrthoDB" id="49604at2759"/>
<feature type="compositionally biased region" description="Basic and acidic residues" evidence="2">
    <location>
        <begin position="406"/>
        <end position="415"/>
    </location>
</feature>
<reference evidence="6" key="1">
    <citation type="submission" date="2020-06" db="EMBL/GenBank/DDBJ databases">
        <authorList>
            <consortium name="Plant Systems Biology data submission"/>
        </authorList>
    </citation>
    <scope>NUCLEOTIDE SEQUENCE</scope>
    <source>
        <strain evidence="6">D6</strain>
    </source>
</reference>
<dbReference type="SUPFAM" id="SSF50156">
    <property type="entry name" value="PDZ domain-like"/>
    <property type="match status" value="1"/>
</dbReference>
<feature type="region of interest" description="Disordered" evidence="2">
    <location>
        <begin position="574"/>
        <end position="593"/>
    </location>
</feature>
<evidence type="ECO:0000313" key="6">
    <source>
        <dbReference type="EMBL" id="CAB9502704.1"/>
    </source>
</evidence>
<feature type="region of interest" description="Disordered" evidence="2">
    <location>
        <begin position="205"/>
        <end position="293"/>
    </location>
</feature>
<dbReference type="InterPro" id="IPR001478">
    <property type="entry name" value="PDZ"/>
</dbReference>
<feature type="compositionally biased region" description="Pro residues" evidence="2">
    <location>
        <begin position="211"/>
        <end position="223"/>
    </location>
</feature>
<dbReference type="AlphaFoldDB" id="A0A9N8DHD5"/>
<evidence type="ECO:0000256" key="4">
    <source>
        <dbReference type="SAM" id="SignalP"/>
    </source>
</evidence>
<feature type="compositionally biased region" description="Basic and acidic residues" evidence="2">
    <location>
        <begin position="579"/>
        <end position="588"/>
    </location>
</feature>
<feature type="compositionally biased region" description="Polar residues" evidence="2">
    <location>
        <begin position="430"/>
        <end position="441"/>
    </location>
</feature>
<dbReference type="PANTHER" id="PTHR38909:SF1">
    <property type="entry name" value="G PROTEIN GAMMA DOMAIN-CONTAINING PROTEIN"/>
    <property type="match status" value="1"/>
</dbReference>
<feature type="compositionally biased region" description="Basic and acidic residues" evidence="2">
    <location>
        <begin position="947"/>
        <end position="961"/>
    </location>
</feature>
<evidence type="ECO:0000256" key="3">
    <source>
        <dbReference type="SAM" id="Phobius"/>
    </source>
</evidence>
<comment type="caution">
    <text evidence="6">The sequence shown here is derived from an EMBL/GenBank/DDBJ whole genome shotgun (WGS) entry which is preliminary data.</text>
</comment>
<evidence type="ECO:0000256" key="1">
    <source>
        <dbReference type="SAM" id="Coils"/>
    </source>
</evidence>
<gene>
    <name evidence="6" type="ORF">SEMRO_143_G066780.1</name>
</gene>
<feature type="region of interest" description="Disordered" evidence="2">
    <location>
        <begin position="651"/>
        <end position="702"/>
    </location>
</feature>
<name>A0A9N8DHD5_9STRA</name>
<protein>
    <recommendedName>
        <fullName evidence="5">PDZ domain-containing protein</fullName>
    </recommendedName>
</protein>
<feature type="coiled-coil region" evidence="1">
    <location>
        <begin position="961"/>
        <end position="988"/>
    </location>
</feature>
<dbReference type="CDD" id="cd00136">
    <property type="entry name" value="PDZ_canonical"/>
    <property type="match status" value="1"/>
</dbReference>
<feature type="region of interest" description="Disordered" evidence="2">
    <location>
        <begin position="878"/>
        <end position="929"/>
    </location>
</feature>
<dbReference type="SMART" id="SM00228">
    <property type="entry name" value="PDZ"/>
    <property type="match status" value="1"/>
</dbReference>
<evidence type="ECO:0000256" key="2">
    <source>
        <dbReference type="SAM" id="MobiDB-lite"/>
    </source>
</evidence>
<feature type="region of interest" description="Disordered" evidence="2">
    <location>
        <begin position="351"/>
        <end position="456"/>
    </location>
</feature>
<keyword evidence="3" id="KW-0812">Transmembrane</keyword>
<evidence type="ECO:0000313" key="7">
    <source>
        <dbReference type="Proteomes" id="UP001153069"/>
    </source>
</evidence>
<feature type="signal peptide" evidence="4">
    <location>
        <begin position="1"/>
        <end position="31"/>
    </location>
</feature>
<dbReference type="Pfam" id="PF00595">
    <property type="entry name" value="PDZ"/>
    <property type="match status" value="1"/>
</dbReference>
<feature type="chain" id="PRO_5040297887" description="PDZ domain-containing protein" evidence="4">
    <location>
        <begin position="32"/>
        <end position="1109"/>
    </location>
</feature>
<dbReference type="Proteomes" id="UP001153069">
    <property type="component" value="Unassembled WGS sequence"/>
</dbReference>
<dbReference type="Gene3D" id="2.30.42.10">
    <property type="match status" value="1"/>
</dbReference>
<organism evidence="6 7">
    <name type="scientific">Seminavis robusta</name>
    <dbReference type="NCBI Taxonomy" id="568900"/>
    <lineage>
        <taxon>Eukaryota</taxon>
        <taxon>Sar</taxon>
        <taxon>Stramenopiles</taxon>
        <taxon>Ochrophyta</taxon>
        <taxon>Bacillariophyta</taxon>
        <taxon>Bacillariophyceae</taxon>
        <taxon>Bacillariophycidae</taxon>
        <taxon>Naviculales</taxon>
        <taxon>Naviculaceae</taxon>
        <taxon>Seminavis</taxon>
    </lineage>
</organism>